<comment type="subcellular location">
    <subcellularLocation>
        <location evidence="1">Membrane</location>
        <topology evidence="1">Multi-pass membrane protein</topology>
    </subcellularLocation>
</comment>
<evidence type="ECO:0000256" key="6">
    <source>
        <dbReference type="RuleBase" id="RU363053"/>
    </source>
</evidence>
<dbReference type="STRING" id="1448316.A0A395GPE6"/>
<reference evidence="8 9" key="1">
    <citation type="submission" date="2018-02" db="EMBL/GenBank/DDBJ databases">
        <title>The genomes of Aspergillus section Nigri reveals drivers in fungal speciation.</title>
        <authorList>
            <consortium name="DOE Joint Genome Institute"/>
            <person name="Vesth T.C."/>
            <person name="Nybo J."/>
            <person name="Theobald S."/>
            <person name="Brandl J."/>
            <person name="Frisvad J.C."/>
            <person name="Nielsen K.F."/>
            <person name="Lyhne E.K."/>
            <person name="Kogle M.E."/>
            <person name="Kuo A."/>
            <person name="Riley R."/>
            <person name="Clum A."/>
            <person name="Nolan M."/>
            <person name="Lipzen A."/>
            <person name="Salamov A."/>
            <person name="Henrissat B."/>
            <person name="Wiebenga A."/>
            <person name="De vries R.P."/>
            <person name="Grigoriev I.V."/>
            <person name="Mortensen U.H."/>
            <person name="Andersen M.R."/>
            <person name="Baker S.E."/>
        </authorList>
    </citation>
    <scope>NUCLEOTIDE SEQUENCE [LARGE SCALE GENOMIC DNA]</scope>
    <source>
        <strain evidence="8 9">CBS 121593</strain>
    </source>
</reference>
<feature type="transmembrane region" description="Helical" evidence="6">
    <location>
        <begin position="208"/>
        <end position="227"/>
    </location>
</feature>
<keyword evidence="3 6" id="KW-0812">Transmembrane</keyword>
<feature type="transmembrane region" description="Helical" evidence="6">
    <location>
        <begin position="142"/>
        <end position="163"/>
    </location>
</feature>
<keyword evidence="4 6" id="KW-1133">Transmembrane helix</keyword>
<dbReference type="RefSeq" id="XP_025571045.1">
    <property type="nucleotide sequence ID" value="XM_025718178.1"/>
</dbReference>
<name>A0A395GPE6_9EURO</name>
<sequence length="228" mass="25339">MPSPLTTTFIQSTILNAIANLLAQIIDHHRKSKSTFTINTPALLQFLIYGILIVPINFIWQRYLEEKFPGALLFRRSPAPAPPPPPPTISTNTKKKRNEGDVYISIPAITGTSTTLKEKPFQPKARGWGRGRGGWTNFLMKFLLDQTIGSVMNIVLFVVLINLLKGVDVAGVVGLVQLDFKPIMIARLKYRPLVSMLMYTVVPVDRRVVFGSACGVVWGVYLSLYAVV</sequence>
<gene>
    <name evidence="8" type="ORF">BO80DRAFT_416251</name>
</gene>
<evidence type="ECO:0000313" key="9">
    <source>
        <dbReference type="Proteomes" id="UP000249402"/>
    </source>
</evidence>
<dbReference type="PANTHER" id="PTHR11266">
    <property type="entry name" value="PEROXISOMAL MEMBRANE PROTEIN 2, PXMP2 MPV17"/>
    <property type="match status" value="1"/>
</dbReference>
<dbReference type="GeneID" id="37223043"/>
<protein>
    <recommendedName>
        <fullName evidence="10">Integral membrane protein, Mpv17/PMP22 family</fullName>
    </recommendedName>
</protein>
<dbReference type="OrthoDB" id="10267969at2759"/>
<feature type="transmembrane region" description="Helical" evidence="6">
    <location>
        <begin position="42"/>
        <end position="60"/>
    </location>
</feature>
<feature type="region of interest" description="Disordered" evidence="7">
    <location>
        <begin position="75"/>
        <end position="94"/>
    </location>
</feature>
<dbReference type="Pfam" id="PF04117">
    <property type="entry name" value="Mpv17_PMP22"/>
    <property type="match status" value="1"/>
</dbReference>
<dbReference type="GO" id="GO:0005778">
    <property type="term" value="C:peroxisomal membrane"/>
    <property type="evidence" value="ECO:0007669"/>
    <property type="project" value="TreeGrafter"/>
</dbReference>
<evidence type="ECO:0000256" key="7">
    <source>
        <dbReference type="SAM" id="MobiDB-lite"/>
    </source>
</evidence>
<accession>A0A395GPE6</accession>
<feature type="compositionally biased region" description="Pro residues" evidence="7">
    <location>
        <begin position="79"/>
        <end position="88"/>
    </location>
</feature>
<evidence type="ECO:0000256" key="5">
    <source>
        <dbReference type="ARBA" id="ARBA00023136"/>
    </source>
</evidence>
<dbReference type="InterPro" id="IPR007248">
    <property type="entry name" value="Mpv17_PMP22"/>
</dbReference>
<evidence type="ECO:0008006" key="10">
    <source>
        <dbReference type="Google" id="ProtNLM"/>
    </source>
</evidence>
<dbReference type="PANTHER" id="PTHR11266:SF80">
    <property type="entry name" value="PEROXISOMAL MEMBRANE PROTEIN 2"/>
    <property type="match status" value="1"/>
</dbReference>
<organism evidence="8 9">
    <name type="scientific">Aspergillus ibericus CBS 121593</name>
    <dbReference type="NCBI Taxonomy" id="1448316"/>
    <lineage>
        <taxon>Eukaryota</taxon>
        <taxon>Fungi</taxon>
        <taxon>Dikarya</taxon>
        <taxon>Ascomycota</taxon>
        <taxon>Pezizomycotina</taxon>
        <taxon>Eurotiomycetes</taxon>
        <taxon>Eurotiomycetidae</taxon>
        <taxon>Eurotiales</taxon>
        <taxon>Aspergillaceae</taxon>
        <taxon>Aspergillus</taxon>
        <taxon>Aspergillus subgen. Circumdati</taxon>
    </lineage>
</organism>
<evidence type="ECO:0000313" key="8">
    <source>
        <dbReference type="EMBL" id="RAK96717.1"/>
    </source>
</evidence>
<evidence type="ECO:0000256" key="3">
    <source>
        <dbReference type="ARBA" id="ARBA00022692"/>
    </source>
</evidence>
<evidence type="ECO:0000256" key="1">
    <source>
        <dbReference type="ARBA" id="ARBA00004141"/>
    </source>
</evidence>
<dbReference type="Proteomes" id="UP000249402">
    <property type="component" value="Unassembled WGS sequence"/>
</dbReference>
<keyword evidence="5 6" id="KW-0472">Membrane</keyword>
<dbReference type="EMBL" id="KZ824471">
    <property type="protein sequence ID" value="RAK96717.1"/>
    <property type="molecule type" value="Genomic_DNA"/>
</dbReference>
<proteinExistence type="inferred from homology"/>
<dbReference type="AlphaFoldDB" id="A0A395GPE6"/>
<comment type="similarity">
    <text evidence="2 6">Belongs to the peroxisomal membrane protein PXMP2/4 family.</text>
</comment>
<evidence type="ECO:0000256" key="2">
    <source>
        <dbReference type="ARBA" id="ARBA00006824"/>
    </source>
</evidence>
<evidence type="ECO:0000256" key="4">
    <source>
        <dbReference type="ARBA" id="ARBA00022989"/>
    </source>
</evidence>
<dbReference type="VEuPathDB" id="FungiDB:BO80DRAFT_416251"/>
<keyword evidence="9" id="KW-1185">Reference proteome</keyword>